<evidence type="ECO:0000313" key="5">
    <source>
        <dbReference type="Proteomes" id="UP001215231"/>
    </source>
</evidence>
<keyword evidence="5" id="KW-1185">Reference proteome</keyword>
<dbReference type="Gene3D" id="2.30.40.10">
    <property type="entry name" value="Urease, subunit C, domain 1"/>
    <property type="match status" value="1"/>
</dbReference>
<evidence type="ECO:0000256" key="2">
    <source>
        <dbReference type="SAM" id="SignalP"/>
    </source>
</evidence>
<dbReference type="Gene3D" id="3.20.20.140">
    <property type="entry name" value="Metal-dependent hydrolases"/>
    <property type="match status" value="1"/>
</dbReference>
<gene>
    <name evidence="4" type="ORF">H3N35_06625</name>
</gene>
<dbReference type="InterPro" id="IPR051781">
    <property type="entry name" value="Metallo-dep_Hydrolase"/>
</dbReference>
<protein>
    <submittedName>
        <fullName evidence="4">Amidohydrolase family protein</fullName>
    </submittedName>
</protein>
<keyword evidence="2" id="KW-0732">Signal</keyword>
<dbReference type="EMBL" id="CP059693">
    <property type="protein sequence ID" value="WDE13115.1"/>
    <property type="molecule type" value="Genomic_DNA"/>
</dbReference>
<dbReference type="SUPFAM" id="SSF51338">
    <property type="entry name" value="Composite domain of metallo-dependent hydrolases"/>
    <property type="match status" value="1"/>
</dbReference>
<dbReference type="InterPro" id="IPR032466">
    <property type="entry name" value="Metal_Hydrolase"/>
</dbReference>
<evidence type="ECO:0000256" key="1">
    <source>
        <dbReference type="SAM" id="MobiDB-lite"/>
    </source>
</evidence>
<proteinExistence type="predicted"/>
<evidence type="ECO:0000259" key="3">
    <source>
        <dbReference type="Pfam" id="PF01979"/>
    </source>
</evidence>
<dbReference type="SUPFAM" id="SSF51556">
    <property type="entry name" value="Metallo-dependent hydrolases"/>
    <property type="match status" value="1"/>
</dbReference>
<feature type="domain" description="Amidohydrolase-related" evidence="3">
    <location>
        <begin position="285"/>
        <end position="414"/>
    </location>
</feature>
<evidence type="ECO:0000313" key="4">
    <source>
        <dbReference type="EMBL" id="WDE13115.1"/>
    </source>
</evidence>
<name>A0ABY7VHB0_9GAMM</name>
<dbReference type="Proteomes" id="UP001215231">
    <property type="component" value="Chromosome"/>
</dbReference>
<dbReference type="PANTHER" id="PTHR43135:SF3">
    <property type="entry name" value="ALPHA-D-RIBOSE 1-METHYLPHOSPHONATE 5-TRIPHOSPHATE DIPHOSPHATASE"/>
    <property type="match status" value="1"/>
</dbReference>
<feature type="region of interest" description="Disordered" evidence="1">
    <location>
        <begin position="209"/>
        <end position="238"/>
    </location>
</feature>
<accession>A0ABY7VHB0</accession>
<sequence length="440" mass="46625">MKLLKTPLSRVALFLSAGISAATLAIGSASAQPLAITHAKVHTVTGQGVLTDATVIIEDGKILAINPQALPAGLAAERIIDARGKTITPGFINSFNQLGLVEVSAVGESQDSREKKADITFDPSLAFNPRSSLIPYSRKGGITRNLVAPGGGDSIFKGQAFAVDLSGEFDSVVKNALGVYVVVGGKSKGSRAFDLQTLWHKLEDRQKALAKEKTKQEAKEKANKDDKSKKDNNGDKEPKRDELILDALLAGEKPLFVKANRASDLLQLIKLKQAFKLDLVLVGAADAALVAKQLAAAEIPVVINALRNLPESFDAMHTSLTSPATLTAAGVKVVLNTSGDTHNLYQLRFTAGNAVANGLSATQALASITANAADVFHLDAGRIAVGQAADLVLWSGDPFELSTRVEKMWIAGEEVGTSSRQDALRERYISKSTLPKAYVK</sequence>
<organism evidence="4 5">
    <name type="scientific">Thalassomonas haliotis</name>
    <dbReference type="NCBI Taxonomy" id="485448"/>
    <lineage>
        <taxon>Bacteria</taxon>
        <taxon>Pseudomonadati</taxon>
        <taxon>Pseudomonadota</taxon>
        <taxon>Gammaproteobacteria</taxon>
        <taxon>Alteromonadales</taxon>
        <taxon>Colwelliaceae</taxon>
        <taxon>Thalassomonas</taxon>
    </lineage>
</organism>
<dbReference type="PANTHER" id="PTHR43135">
    <property type="entry name" value="ALPHA-D-RIBOSE 1-METHYLPHOSPHONATE 5-TRIPHOSPHATE DIPHOSPHATASE"/>
    <property type="match status" value="1"/>
</dbReference>
<dbReference type="InterPro" id="IPR006680">
    <property type="entry name" value="Amidohydro-rel"/>
</dbReference>
<feature type="signal peptide" evidence="2">
    <location>
        <begin position="1"/>
        <end position="31"/>
    </location>
</feature>
<reference evidence="4 5" key="1">
    <citation type="journal article" date="2022" name="Mar. Drugs">
        <title>Bioassay-Guided Fractionation Leads to the Detection of Cholic Acid Generated by the Rare Thalassomonas sp.</title>
        <authorList>
            <person name="Pheiffer F."/>
            <person name="Schneider Y.K."/>
            <person name="Hansen E.H."/>
            <person name="Andersen J.H."/>
            <person name="Isaksson J."/>
            <person name="Busche T."/>
            <person name="R C."/>
            <person name="Kalinowski J."/>
            <person name="Zyl L.V."/>
            <person name="Trindade M."/>
        </authorList>
    </citation>
    <scope>NUCLEOTIDE SEQUENCE [LARGE SCALE GENOMIC DNA]</scope>
    <source>
        <strain evidence="4 5">A5K-61T</strain>
    </source>
</reference>
<feature type="chain" id="PRO_5045779967" evidence="2">
    <location>
        <begin position="32"/>
        <end position="440"/>
    </location>
</feature>
<dbReference type="Pfam" id="PF01979">
    <property type="entry name" value="Amidohydro_1"/>
    <property type="match status" value="1"/>
</dbReference>
<dbReference type="InterPro" id="IPR011059">
    <property type="entry name" value="Metal-dep_hydrolase_composite"/>
</dbReference>
<dbReference type="RefSeq" id="WP_274053457.1">
    <property type="nucleotide sequence ID" value="NZ_CP059693.1"/>
</dbReference>